<comment type="caution">
    <text evidence="1">The sequence shown here is derived from an EMBL/GenBank/DDBJ whole genome shotgun (WGS) entry which is preliminary data.</text>
</comment>
<evidence type="ECO:0000313" key="2">
    <source>
        <dbReference type="Proteomes" id="UP001152888"/>
    </source>
</evidence>
<sequence length="84" mass="9308">MAPAPFPAISLSPTDKVEDASYVKRNLQSSQRTLQVICKGSSIHYCNLCLETSSDAVLEECVRYCSLIVMSIFSLQGRYQACQL</sequence>
<protein>
    <submittedName>
        <fullName evidence="1">Uncharacterized protein</fullName>
    </submittedName>
</protein>
<gene>
    <name evidence="1" type="ORF">ACAOBT_LOCUS24954</name>
</gene>
<dbReference type="Proteomes" id="UP001152888">
    <property type="component" value="Unassembled WGS sequence"/>
</dbReference>
<accession>A0A9P0LIU9</accession>
<proteinExistence type="predicted"/>
<dbReference type="AlphaFoldDB" id="A0A9P0LIU9"/>
<evidence type="ECO:0000313" key="1">
    <source>
        <dbReference type="EMBL" id="CAH1999417.1"/>
    </source>
</evidence>
<reference evidence="1" key="1">
    <citation type="submission" date="2022-03" db="EMBL/GenBank/DDBJ databases">
        <authorList>
            <person name="Sayadi A."/>
        </authorList>
    </citation>
    <scope>NUCLEOTIDE SEQUENCE</scope>
</reference>
<keyword evidence="2" id="KW-1185">Reference proteome</keyword>
<name>A0A9P0LIU9_ACAOB</name>
<dbReference type="EMBL" id="CAKOFQ010007364">
    <property type="protein sequence ID" value="CAH1999417.1"/>
    <property type="molecule type" value="Genomic_DNA"/>
</dbReference>
<organism evidence="1 2">
    <name type="scientific">Acanthoscelides obtectus</name>
    <name type="common">Bean weevil</name>
    <name type="synonym">Bruchus obtectus</name>
    <dbReference type="NCBI Taxonomy" id="200917"/>
    <lineage>
        <taxon>Eukaryota</taxon>
        <taxon>Metazoa</taxon>
        <taxon>Ecdysozoa</taxon>
        <taxon>Arthropoda</taxon>
        <taxon>Hexapoda</taxon>
        <taxon>Insecta</taxon>
        <taxon>Pterygota</taxon>
        <taxon>Neoptera</taxon>
        <taxon>Endopterygota</taxon>
        <taxon>Coleoptera</taxon>
        <taxon>Polyphaga</taxon>
        <taxon>Cucujiformia</taxon>
        <taxon>Chrysomeloidea</taxon>
        <taxon>Chrysomelidae</taxon>
        <taxon>Bruchinae</taxon>
        <taxon>Bruchini</taxon>
        <taxon>Acanthoscelides</taxon>
    </lineage>
</organism>